<comment type="caution">
    <text evidence="3">The sequence shown here is derived from an EMBL/GenBank/DDBJ whole genome shotgun (WGS) entry which is preliminary data.</text>
</comment>
<evidence type="ECO:0000259" key="1">
    <source>
        <dbReference type="Pfam" id="PF06527"/>
    </source>
</evidence>
<evidence type="ECO:0000259" key="2">
    <source>
        <dbReference type="Pfam" id="PF15978"/>
    </source>
</evidence>
<dbReference type="Pfam" id="PF15978">
    <property type="entry name" value="TnsD"/>
    <property type="match status" value="1"/>
</dbReference>
<accession>A0ABU5J493</accession>
<dbReference type="RefSeq" id="WP_322448460.1">
    <property type="nucleotide sequence ID" value="NZ_JAXOFX010000021.1"/>
</dbReference>
<evidence type="ECO:0000313" key="4">
    <source>
        <dbReference type="Proteomes" id="UP001290455"/>
    </source>
</evidence>
<dbReference type="Pfam" id="PF06527">
    <property type="entry name" value="TniQ"/>
    <property type="match status" value="1"/>
</dbReference>
<feature type="domain" description="Transposon Tn7 transposition protein TnsD C-terminal" evidence="2">
    <location>
        <begin position="201"/>
        <end position="494"/>
    </location>
</feature>
<dbReference type="InterPro" id="IPR032750">
    <property type="entry name" value="TnsD_C"/>
</dbReference>
<dbReference type="Proteomes" id="UP001290455">
    <property type="component" value="Unassembled WGS sequence"/>
</dbReference>
<reference evidence="3 4" key="1">
    <citation type="submission" date="2023-11" db="EMBL/GenBank/DDBJ databases">
        <title>Bacillus jintuensis, isolated from a mudflat on the Beibu Gulf coast.</title>
        <authorList>
            <person name="Li M."/>
        </authorList>
    </citation>
    <scope>NUCLEOTIDE SEQUENCE [LARGE SCALE GENOMIC DNA]</scope>
    <source>
        <strain evidence="3 4">31A1R</strain>
    </source>
</reference>
<sequence>MISYFPTPYPDELFYSVMARYHKQSLNRHPKESLFDIYGQTVHGIRKLLSFNIHGVVGRLKWFNYISAEEIIRDHTLFNFYSAMNPNERDRVYREIYQGKKQSTRVIITGINFVNEYTEYLRFCPTCIREDIKQYGETYWRRSHQTPAAFVCTKHLVMLQDSRVKISDNTLVAASLANCVCNNIYKKFTEKETLTYLILLSKQNEYLVNNEVNINFLKSNNTILSLFRAKGLLERYGTINKGLFLIKLYEFYGYEFFEHVKIKPKEYIRLFANYYDSRFRGLGIVEKLIMIIFLFENVQTFIKAGTTFSHVHLDIPCTICKQKNPFNISRKTLGKREINLLEINCNCGFISRRIFGDDDVYKNSLWIETDNNEVWKKTINSLIYEKGISISEVSAKFGVSEIYVEQLVERSSETLGKLEKETFREKWKDHLTRFSYKSEIELIYYDFPTYCWLFHFDYEWLYNINSDREDFTNTKSMFWQKRDRKIKEYSREVLHRSLLYGYGVEDILDEILYPILFNPDIIFETYMSRTVEYSNKFKALQSKELNHISNPTI</sequence>
<keyword evidence="4" id="KW-1185">Reference proteome</keyword>
<dbReference type="EMBL" id="JAXOFX010000021">
    <property type="protein sequence ID" value="MDZ5474166.1"/>
    <property type="molecule type" value="Genomic_DNA"/>
</dbReference>
<organism evidence="3 4">
    <name type="scientific">Robertmurraya mangrovi</name>
    <dbReference type="NCBI Taxonomy" id="3098077"/>
    <lineage>
        <taxon>Bacteria</taxon>
        <taxon>Bacillati</taxon>
        <taxon>Bacillota</taxon>
        <taxon>Bacilli</taxon>
        <taxon>Bacillales</taxon>
        <taxon>Bacillaceae</taxon>
        <taxon>Robertmurraya</taxon>
    </lineage>
</organism>
<name>A0ABU5J493_9BACI</name>
<evidence type="ECO:0000313" key="3">
    <source>
        <dbReference type="EMBL" id="MDZ5474166.1"/>
    </source>
</evidence>
<feature type="domain" description="TniQ" evidence="1">
    <location>
        <begin position="4"/>
        <end position="159"/>
    </location>
</feature>
<proteinExistence type="predicted"/>
<gene>
    <name evidence="3" type="ORF">SM124_20950</name>
</gene>
<dbReference type="InterPro" id="IPR009492">
    <property type="entry name" value="TniQ"/>
</dbReference>
<protein>
    <submittedName>
        <fullName evidence="3">TnsD family Tn7-like transposition protein</fullName>
    </submittedName>
</protein>